<evidence type="ECO:0000256" key="1">
    <source>
        <dbReference type="ARBA" id="ARBA00004141"/>
    </source>
</evidence>
<feature type="compositionally biased region" description="Polar residues" evidence="6">
    <location>
        <begin position="530"/>
        <end position="539"/>
    </location>
</feature>
<dbReference type="GO" id="GO:0015205">
    <property type="term" value="F:nucleobase transmembrane transporter activity"/>
    <property type="evidence" value="ECO:0007669"/>
    <property type="project" value="TreeGrafter"/>
</dbReference>
<feature type="transmembrane region" description="Helical" evidence="7">
    <location>
        <begin position="171"/>
        <end position="187"/>
    </location>
</feature>
<evidence type="ECO:0000256" key="6">
    <source>
        <dbReference type="SAM" id="MobiDB-lite"/>
    </source>
</evidence>
<dbReference type="GO" id="GO:0005886">
    <property type="term" value="C:plasma membrane"/>
    <property type="evidence" value="ECO:0007669"/>
    <property type="project" value="TreeGrafter"/>
</dbReference>
<feature type="transmembrane region" description="Helical" evidence="7">
    <location>
        <begin position="451"/>
        <end position="470"/>
    </location>
</feature>
<evidence type="ECO:0000256" key="2">
    <source>
        <dbReference type="ARBA" id="ARBA00008974"/>
    </source>
</evidence>
<evidence type="ECO:0000256" key="3">
    <source>
        <dbReference type="ARBA" id="ARBA00022692"/>
    </source>
</evidence>
<protein>
    <submittedName>
        <fullName evidence="8">Uncharacterized protein</fullName>
    </submittedName>
</protein>
<proteinExistence type="inferred from homology"/>
<organism evidence="8 9">
    <name type="scientific">Leucocoprinus leucothites</name>
    <dbReference type="NCBI Taxonomy" id="201217"/>
    <lineage>
        <taxon>Eukaryota</taxon>
        <taxon>Fungi</taxon>
        <taxon>Dikarya</taxon>
        <taxon>Basidiomycota</taxon>
        <taxon>Agaricomycotina</taxon>
        <taxon>Agaricomycetes</taxon>
        <taxon>Agaricomycetidae</taxon>
        <taxon>Agaricales</taxon>
        <taxon>Agaricineae</taxon>
        <taxon>Agaricaceae</taxon>
        <taxon>Leucocoprinus</taxon>
    </lineage>
</organism>
<dbReference type="InterPro" id="IPR045225">
    <property type="entry name" value="Uracil/uridine/allantoin_perm"/>
</dbReference>
<dbReference type="EMBL" id="JAACJO010000008">
    <property type="protein sequence ID" value="KAF5355160.1"/>
    <property type="molecule type" value="Genomic_DNA"/>
</dbReference>
<feature type="transmembrane region" description="Helical" evidence="7">
    <location>
        <begin position="373"/>
        <end position="392"/>
    </location>
</feature>
<keyword evidence="3 7" id="KW-0812">Transmembrane</keyword>
<comment type="subcellular location">
    <subcellularLocation>
        <location evidence="1">Membrane</location>
        <topology evidence="1">Multi-pass membrane protein</topology>
    </subcellularLocation>
</comment>
<sequence length="539" mass="59934">MKQIAFRIADILGKGVVSTEATPYQNDDILPLPLNRRTWTKRTFVYFWFPIGISIASWSSAATALATGLTVGQSIAACVVSNIIVAIAMFISGMPGSKWHVPFAVVNRTSWGVRGAWFVVVNRIILSCCWFGVDGWYGGQMVRIMIGAIWPSFHRMKNHLPASALTTSNELLSFMIFWLIGLPLIFLKPERYNRPILFASCVVTVTMFAIFVWAVAKQGNIGPLWNNPRQASKNALSRSQFNWVMLWMTTRGIGSWASIILYQSDFTRYAKQQNNHFLGQVVAFPLISSCANIFGIITTSCARGFYPDEPMLWKLYDLLYAIQTHEGGGARAAVFFGAFAFFLSSLSVTYYYKMVATAVVGGIDFSSLLPRYVNIRRGAFLVACAGVLIQPWRMLNSASSFITVLSGYATFLSPLTGIMLAEYHLVRRRHIKLSHLFIANTSSDYWFWKGLNWRAIVAFILSVSPSLPGFVASVSPASVSVSDAWMHVYYMSWFAGLLISGAVWVLLNLLWPPPGLGEIDDTDAPETSRDSTTAESTCT</sequence>
<feature type="region of interest" description="Disordered" evidence="6">
    <location>
        <begin position="520"/>
        <end position="539"/>
    </location>
</feature>
<feature type="transmembrane region" description="Helical" evidence="7">
    <location>
        <begin position="71"/>
        <end position="91"/>
    </location>
</feature>
<feature type="transmembrane region" description="Helical" evidence="7">
    <location>
        <begin position="111"/>
        <end position="133"/>
    </location>
</feature>
<evidence type="ECO:0000256" key="5">
    <source>
        <dbReference type="ARBA" id="ARBA00023136"/>
    </source>
</evidence>
<feature type="transmembrane region" description="Helical" evidence="7">
    <location>
        <begin position="282"/>
        <end position="306"/>
    </location>
</feature>
<keyword evidence="4 7" id="KW-1133">Transmembrane helix</keyword>
<dbReference type="OrthoDB" id="2018619at2759"/>
<gene>
    <name evidence="8" type="ORF">D9756_005597</name>
</gene>
<evidence type="ECO:0000256" key="7">
    <source>
        <dbReference type="SAM" id="Phobius"/>
    </source>
</evidence>
<feature type="transmembrane region" description="Helical" evidence="7">
    <location>
        <begin position="196"/>
        <end position="216"/>
    </location>
</feature>
<feature type="transmembrane region" description="Helical" evidence="7">
    <location>
        <begin position="490"/>
        <end position="511"/>
    </location>
</feature>
<dbReference type="Gene3D" id="1.10.4160.10">
    <property type="entry name" value="Hydantoin permease"/>
    <property type="match status" value="1"/>
</dbReference>
<name>A0A8H5D7U8_9AGAR</name>
<reference evidence="8 9" key="1">
    <citation type="journal article" date="2020" name="ISME J.">
        <title>Uncovering the hidden diversity of litter-decomposition mechanisms in mushroom-forming fungi.</title>
        <authorList>
            <person name="Floudas D."/>
            <person name="Bentzer J."/>
            <person name="Ahren D."/>
            <person name="Johansson T."/>
            <person name="Persson P."/>
            <person name="Tunlid A."/>
        </authorList>
    </citation>
    <scope>NUCLEOTIDE SEQUENCE [LARGE SCALE GENOMIC DNA]</scope>
    <source>
        <strain evidence="8 9">CBS 146.42</strain>
    </source>
</reference>
<dbReference type="Pfam" id="PF02133">
    <property type="entry name" value="Transp_cyt_pur"/>
    <property type="match status" value="1"/>
</dbReference>
<feature type="transmembrane region" description="Helical" evidence="7">
    <location>
        <begin position="243"/>
        <end position="262"/>
    </location>
</feature>
<dbReference type="AlphaFoldDB" id="A0A8H5D7U8"/>
<comment type="caution">
    <text evidence="8">The sequence shown here is derived from an EMBL/GenBank/DDBJ whole genome shotgun (WGS) entry which is preliminary data.</text>
</comment>
<accession>A0A8H5D7U8</accession>
<evidence type="ECO:0000313" key="9">
    <source>
        <dbReference type="Proteomes" id="UP000559027"/>
    </source>
</evidence>
<comment type="similarity">
    <text evidence="2">Belongs to the purine-cytosine permease (2.A.39) family.</text>
</comment>
<feature type="transmembrane region" description="Helical" evidence="7">
    <location>
        <begin position="332"/>
        <end position="352"/>
    </location>
</feature>
<feature type="transmembrane region" description="Helical" evidence="7">
    <location>
        <begin position="398"/>
        <end position="421"/>
    </location>
</feature>
<evidence type="ECO:0000313" key="8">
    <source>
        <dbReference type="EMBL" id="KAF5355160.1"/>
    </source>
</evidence>
<keyword evidence="5 7" id="KW-0472">Membrane</keyword>
<feature type="transmembrane region" description="Helical" evidence="7">
    <location>
        <begin position="44"/>
        <end position="65"/>
    </location>
</feature>
<dbReference type="PANTHER" id="PTHR30618">
    <property type="entry name" value="NCS1 FAMILY PURINE/PYRIMIDINE TRANSPORTER"/>
    <property type="match status" value="1"/>
</dbReference>
<dbReference type="PANTHER" id="PTHR30618:SF15">
    <property type="entry name" value="NICOTINAMIDE RIBOSIDE TRANSPORTER 1-RELATED"/>
    <property type="match status" value="1"/>
</dbReference>
<dbReference type="InterPro" id="IPR001248">
    <property type="entry name" value="Pur-cyt_permease"/>
</dbReference>
<dbReference type="Proteomes" id="UP000559027">
    <property type="component" value="Unassembled WGS sequence"/>
</dbReference>
<evidence type="ECO:0000256" key="4">
    <source>
        <dbReference type="ARBA" id="ARBA00022989"/>
    </source>
</evidence>
<keyword evidence="9" id="KW-1185">Reference proteome</keyword>